<protein>
    <submittedName>
        <fullName evidence="1">Cytoplasmic protein</fullName>
    </submittedName>
</protein>
<evidence type="ECO:0000313" key="2">
    <source>
        <dbReference type="Proteomes" id="UP000509782"/>
    </source>
</evidence>
<gene>
    <name evidence="1" type="ORF">FOC81_00575</name>
</gene>
<dbReference type="AlphaFoldDB" id="A0A6J5A6Q8"/>
<dbReference type="EMBL" id="CP054569">
    <property type="protein sequence ID" value="QKQ45287.1"/>
    <property type="molecule type" value="Genomic_DNA"/>
</dbReference>
<dbReference type="Proteomes" id="UP000509782">
    <property type="component" value="Chromosome"/>
</dbReference>
<organism evidence="1 2">
    <name type="scientific">Achromobacter denitrificans</name>
    <name type="common">Alcaligenes denitrificans</name>
    <dbReference type="NCBI Taxonomy" id="32002"/>
    <lineage>
        <taxon>Bacteria</taxon>
        <taxon>Pseudomonadati</taxon>
        <taxon>Pseudomonadota</taxon>
        <taxon>Betaproteobacteria</taxon>
        <taxon>Burkholderiales</taxon>
        <taxon>Alcaligenaceae</taxon>
        <taxon>Achromobacter</taxon>
    </lineage>
</organism>
<evidence type="ECO:0000313" key="1">
    <source>
        <dbReference type="EMBL" id="QKQ45287.1"/>
    </source>
</evidence>
<dbReference type="GeneID" id="92844061"/>
<accession>A0A6J5A6Q8</accession>
<name>A0A6J5A6Q8_ACHDE</name>
<proteinExistence type="predicted"/>
<sequence length="95" mass="10430">MPVHRLVIMRHGRLIGHFESTLASTQDDCREIASRLPSEDGYQVSLQIADGERRLLESTPAGIRVLASETLFKSVPEGLAGAAGRRACRRQESLS</sequence>
<reference evidence="1 2" key="1">
    <citation type="submission" date="2020-05" db="EMBL/GenBank/DDBJ databases">
        <title>FDA dAtabase for Regulatory Grade micrObial Sequences (FDA-ARGOS): Supporting development and validation of Infectious Disease Dx tests.</title>
        <authorList>
            <person name="Sproer C."/>
            <person name="Gronow S."/>
            <person name="Severitt S."/>
            <person name="Schroder I."/>
            <person name="Tallon L."/>
            <person name="Sadzewicz L."/>
            <person name="Zhao X."/>
            <person name="Vavikolanu K."/>
            <person name="Mehta A."/>
            <person name="Aluvathingal J."/>
            <person name="Nadendla S."/>
            <person name="Myers T."/>
            <person name="Yan Y."/>
            <person name="Sichtig H."/>
        </authorList>
    </citation>
    <scope>NUCLEOTIDE SEQUENCE [LARGE SCALE GENOMIC DNA]</scope>
    <source>
        <strain evidence="1 2">FDAARGOS_787</strain>
    </source>
</reference>
<dbReference type="RefSeq" id="WP_062679987.1">
    <property type="nucleotide sequence ID" value="NZ_BLWG01000395.1"/>
</dbReference>